<dbReference type="AlphaFoldDB" id="A0A1S9IHM6"/>
<dbReference type="SUPFAM" id="SSF55729">
    <property type="entry name" value="Acyl-CoA N-acyltransferases (Nat)"/>
    <property type="match status" value="1"/>
</dbReference>
<dbReference type="Proteomes" id="UP000190256">
    <property type="component" value="Unassembled WGS sequence"/>
</dbReference>
<dbReference type="OrthoDB" id="1926652at2"/>
<dbReference type="RefSeq" id="WP_078024016.1">
    <property type="nucleotide sequence ID" value="NZ_JADPGM010000009.1"/>
</dbReference>
<accession>A0A1S9IHM6</accession>
<proteinExistence type="predicted"/>
<keyword evidence="2" id="KW-0808">Transferase</keyword>
<evidence type="ECO:0000313" key="3">
    <source>
        <dbReference type="Proteomes" id="UP000190206"/>
    </source>
</evidence>
<dbReference type="GO" id="GO:0016740">
    <property type="term" value="F:transferase activity"/>
    <property type="evidence" value="ECO:0007669"/>
    <property type="project" value="UniProtKB-KW"/>
</dbReference>
<evidence type="ECO:0000313" key="1">
    <source>
        <dbReference type="EMBL" id="OOO62553.1"/>
    </source>
</evidence>
<gene>
    <name evidence="1" type="ORF">BS637_06875</name>
    <name evidence="2" type="ORF">BS638_00120</name>
</gene>
<reference evidence="1 3" key="2">
    <citation type="submission" date="2016-12" db="EMBL/GenBank/DDBJ databases">
        <title>Clostridium tepidum sp. nov., a close relative of Clostridium sporogenes and Clostridium botulinum Group I.</title>
        <authorList>
            <person name="Dobritsa A.P."/>
            <person name="Kutumbaka K."/>
            <person name="Werner K."/>
            <person name="Samadpour M."/>
        </authorList>
    </citation>
    <scope>NUCLEOTIDE SEQUENCE [LARGE SCALE GENOMIC DNA]</scope>
    <source>
        <strain evidence="1 3">PE</strain>
    </source>
</reference>
<dbReference type="EMBL" id="MRAE01000001">
    <property type="protein sequence ID" value="OOO69831.1"/>
    <property type="molecule type" value="Genomic_DNA"/>
</dbReference>
<sequence length="165" mass="19695">MIEHIRIRKADINDMDKIADLISSINEKKTKITKYDDFNFKHSKDSLKEVLSGKNKNEILFIAICKENFLGMINISFNNPDYIFFIDKFAYIKYMYVDKNKLIDKQKYEYVAKELFEVAISEGKKYGFKYICGDVLTEEDELKELFEMNDMKNYKRRMQKKVSIV</sequence>
<evidence type="ECO:0000313" key="4">
    <source>
        <dbReference type="Proteomes" id="UP000190256"/>
    </source>
</evidence>
<evidence type="ECO:0000313" key="2">
    <source>
        <dbReference type="EMBL" id="OOO69831.1"/>
    </source>
</evidence>
<dbReference type="Gene3D" id="3.40.630.30">
    <property type="match status" value="1"/>
</dbReference>
<dbReference type="Proteomes" id="UP000190206">
    <property type="component" value="Unassembled WGS sequence"/>
</dbReference>
<keyword evidence="3" id="KW-1185">Reference proteome</keyword>
<dbReference type="InterPro" id="IPR016181">
    <property type="entry name" value="Acyl_CoA_acyltransferase"/>
</dbReference>
<organism evidence="2 4">
    <name type="scientific">Clostridium tepidum</name>
    <dbReference type="NCBI Taxonomy" id="1962263"/>
    <lineage>
        <taxon>Bacteria</taxon>
        <taxon>Bacillati</taxon>
        <taxon>Bacillota</taxon>
        <taxon>Clostridia</taxon>
        <taxon>Eubacteriales</taxon>
        <taxon>Clostridiaceae</taxon>
        <taxon>Clostridium</taxon>
    </lineage>
</organism>
<protein>
    <submittedName>
        <fullName evidence="2">N-acetyltransferase</fullName>
    </submittedName>
</protein>
<name>A0A1S9IHM6_9CLOT</name>
<reference evidence="2 4" key="1">
    <citation type="submission" date="2016-12" db="EMBL/GenBank/DDBJ databases">
        <title>Clostridium tepidum sp. nov., a close relative of Clostridium sporogenes and Clostridium botulinum Group I.</title>
        <authorList>
            <person name="Dobritsa A.P."/>
            <person name="Kutumbaka K.K."/>
            <person name="Werner K."/>
            <person name="Wiedmann M."/>
            <person name="Asmus A."/>
            <person name="Samadpour M."/>
        </authorList>
    </citation>
    <scope>NUCLEOTIDE SEQUENCE [LARGE SCALE GENOMIC DNA]</scope>
    <source>
        <strain evidence="2 4">IEH 97212</strain>
    </source>
</reference>
<comment type="caution">
    <text evidence="2">The sequence shown here is derived from an EMBL/GenBank/DDBJ whole genome shotgun (WGS) entry which is preliminary data.</text>
</comment>
<dbReference type="STRING" id="1962263.BS637_06875"/>
<dbReference type="EMBL" id="MRAD01000005">
    <property type="protein sequence ID" value="OOO62553.1"/>
    <property type="molecule type" value="Genomic_DNA"/>
</dbReference>